<sequence length="140" mass="15365">METLVSNEQLDQGLAKIFGIKPDQAGVNLEAIRLRAATALDKYGRTVAELFARQSVPVPPPVHLQWWAEGSRVQVVNAHPDRERIEVILNGHGDVVEDFKELELLHEILRNTELAGAGTTADQHFSVGITSSGPIAFFSE</sequence>
<dbReference type="EMBL" id="JBHSBU010000001">
    <property type="protein sequence ID" value="MFC4158660.1"/>
    <property type="molecule type" value="Genomic_DNA"/>
</dbReference>
<keyword evidence="2" id="KW-1185">Reference proteome</keyword>
<organism evidence="1 2">
    <name type="scientific">Chitinimonas lacunae</name>
    <dbReference type="NCBI Taxonomy" id="1963018"/>
    <lineage>
        <taxon>Bacteria</taxon>
        <taxon>Pseudomonadati</taxon>
        <taxon>Pseudomonadota</taxon>
        <taxon>Betaproteobacteria</taxon>
        <taxon>Neisseriales</taxon>
        <taxon>Chitinibacteraceae</taxon>
        <taxon>Chitinimonas</taxon>
    </lineage>
</organism>
<comment type="caution">
    <text evidence="1">The sequence shown here is derived from an EMBL/GenBank/DDBJ whole genome shotgun (WGS) entry which is preliminary data.</text>
</comment>
<reference evidence="2" key="1">
    <citation type="journal article" date="2019" name="Int. J. Syst. Evol. Microbiol.">
        <title>The Global Catalogue of Microorganisms (GCM) 10K type strain sequencing project: providing services to taxonomists for standard genome sequencing and annotation.</title>
        <authorList>
            <consortium name="The Broad Institute Genomics Platform"/>
            <consortium name="The Broad Institute Genome Sequencing Center for Infectious Disease"/>
            <person name="Wu L."/>
            <person name="Ma J."/>
        </authorList>
    </citation>
    <scope>NUCLEOTIDE SEQUENCE [LARGE SCALE GENOMIC DNA]</scope>
    <source>
        <strain evidence="2">LMG 29894</strain>
    </source>
</reference>
<evidence type="ECO:0000313" key="2">
    <source>
        <dbReference type="Proteomes" id="UP001595791"/>
    </source>
</evidence>
<gene>
    <name evidence="1" type="ORF">ACFOW7_04705</name>
</gene>
<evidence type="ECO:0000313" key="1">
    <source>
        <dbReference type="EMBL" id="MFC4158660.1"/>
    </source>
</evidence>
<name>A0ABV8MN48_9NEIS</name>
<proteinExistence type="predicted"/>
<dbReference type="Proteomes" id="UP001595791">
    <property type="component" value="Unassembled WGS sequence"/>
</dbReference>
<accession>A0ABV8MN48</accession>
<dbReference type="RefSeq" id="WP_378161575.1">
    <property type="nucleotide sequence ID" value="NZ_JBHSBU010000001.1"/>
</dbReference>
<protein>
    <submittedName>
        <fullName evidence="1">Uncharacterized protein</fullName>
    </submittedName>
</protein>